<feature type="domain" description="Leucine-binding protein" evidence="5">
    <location>
        <begin position="28"/>
        <end position="371"/>
    </location>
</feature>
<comment type="similarity">
    <text evidence="1">Belongs to the leucine-binding protein family.</text>
</comment>
<dbReference type="InterPro" id="IPR028081">
    <property type="entry name" value="Leu-bd"/>
</dbReference>
<dbReference type="PANTHER" id="PTHR30483">
    <property type="entry name" value="LEUCINE-SPECIFIC-BINDING PROTEIN"/>
    <property type="match status" value="1"/>
</dbReference>
<reference evidence="6 7" key="1">
    <citation type="submission" date="2017-04" db="EMBL/GenBank/DDBJ databases">
        <authorList>
            <person name="Afonso C.L."/>
            <person name="Miller P.J."/>
            <person name="Scott M.A."/>
            <person name="Spackman E."/>
            <person name="Goraichik I."/>
            <person name="Dimitrov K.M."/>
            <person name="Suarez D.L."/>
            <person name="Swayne D.E."/>
        </authorList>
    </citation>
    <scope>NUCLEOTIDE SEQUENCE [LARGE SCALE GENOMIC DNA]</scope>
    <source>
        <strain evidence="6 7">A2P</strain>
    </source>
</reference>
<dbReference type="Pfam" id="PF13458">
    <property type="entry name" value="Peripla_BP_6"/>
    <property type="match status" value="1"/>
</dbReference>
<dbReference type="RefSeq" id="WP_085091714.1">
    <property type="nucleotide sequence ID" value="NZ_FXAK01000009.1"/>
</dbReference>
<keyword evidence="3" id="KW-0813">Transport</keyword>
<feature type="signal peptide" evidence="4">
    <location>
        <begin position="1"/>
        <end position="26"/>
    </location>
</feature>
<organism evidence="6 7">
    <name type="scientific">Azospirillum oryzae</name>
    <dbReference type="NCBI Taxonomy" id="286727"/>
    <lineage>
        <taxon>Bacteria</taxon>
        <taxon>Pseudomonadati</taxon>
        <taxon>Pseudomonadota</taxon>
        <taxon>Alphaproteobacteria</taxon>
        <taxon>Rhodospirillales</taxon>
        <taxon>Azospirillaceae</taxon>
        <taxon>Azospirillum</taxon>
    </lineage>
</organism>
<accession>A0A1X7HPN3</accession>
<dbReference type="Proteomes" id="UP000192936">
    <property type="component" value="Unassembled WGS sequence"/>
</dbReference>
<evidence type="ECO:0000256" key="3">
    <source>
        <dbReference type="ARBA" id="ARBA00022970"/>
    </source>
</evidence>
<keyword evidence="3" id="KW-0029">Amino-acid transport</keyword>
<dbReference type="GO" id="GO:0006865">
    <property type="term" value="P:amino acid transport"/>
    <property type="evidence" value="ECO:0007669"/>
    <property type="project" value="UniProtKB-KW"/>
</dbReference>
<name>A0A1X7HPN3_9PROT</name>
<proteinExistence type="inferred from homology"/>
<protein>
    <submittedName>
        <fullName evidence="6">Amino acid/amide ABC transporter substrate-binding protein, HAAT family</fullName>
    </submittedName>
</protein>
<feature type="chain" id="PRO_5013027604" evidence="4">
    <location>
        <begin position="27"/>
        <end position="383"/>
    </location>
</feature>
<dbReference type="EMBL" id="FXAK01000009">
    <property type="protein sequence ID" value="SMF90059.1"/>
    <property type="molecule type" value="Genomic_DNA"/>
</dbReference>
<dbReference type="InterPro" id="IPR028082">
    <property type="entry name" value="Peripla_BP_I"/>
</dbReference>
<sequence length="383" mass="41439">MDFRKLATAFAVGVCASTMMMPQAKAETLKIGLIAPMTGGGAPWGTAMQQAATIAASEANAGGGLDVAGKKYRVEIVTYDDQYKAAEAVGAYNRLVNQDDVKYVVLLTSASTLAVKKNIEADKILALTAAFTSKAIDADTKYLKRLSSIPLNYAKPLIAWLAENRKERRVILANPNDETGWETSKVDEEAFKASGFQVLGNELFDRAQKDFQPFLTKIIGQNPEVIDLGSTPPPTTGLIIRQARDLGYKGLFIKTGGPGPKEMLEAAGSREAVEGMIAMDYADPTTAGFQRIAAEYKKAVGQDPNHMIAPYYDAITLLLFAIKNAGTVEDTAKVSATFERVLPMDSVQGGTLYYRDQQILCPIFVTQMKNGRADVIGMVEVKQ</sequence>
<keyword evidence="2 4" id="KW-0732">Signal</keyword>
<dbReference type="AlphaFoldDB" id="A0A1X7HPN3"/>
<gene>
    <name evidence="6" type="ORF">SAMN02982917_6951</name>
</gene>
<evidence type="ECO:0000313" key="7">
    <source>
        <dbReference type="Proteomes" id="UP000192936"/>
    </source>
</evidence>
<dbReference type="STRING" id="286727.SAMN02982917_6951"/>
<evidence type="ECO:0000259" key="5">
    <source>
        <dbReference type="Pfam" id="PF13458"/>
    </source>
</evidence>
<dbReference type="SUPFAM" id="SSF53822">
    <property type="entry name" value="Periplasmic binding protein-like I"/>
    <property type="match status" value="1"/>
</dbReference>
<dbReference type="Gene3D" id="3.40.50.2300">
    <property type="match status" value="2"/>
</dbReference>
<dbReference type="OrthoDB" id="9786833at2"/>
<dbReference type="InterPro" id="IPR051010">
    <property type="entry name" value="BCAA_transport"/>
</dbReference>
<evidence type="ECO:0000256" key="4">
    <source>
        <dbReference type="SAM" id="SignalP"/>
    </source>
</evidence>
<evidence type="ECO:0000256" key="1">
    <source>
        <dbReference type="ARBA" id="ARBA00010062"/>
    </source>
</evidence>
<dbReference type="CDD" id="cd06336">
    <property type="entry name" value="PBP1_ABC_ligand_binding-like"/>
    <property type="match status" value="1"/>
</dbReference>
<evidence type="ECO:0000256" key="2">
    <source>
        <dbReference type="ARBA" id="ARBA00022729"/>
    </source>
</evidence>
<evidence type="ECO:0000313" key="6">
    <source>
        <dbReference type="EMBL" id="SMF90059.1"/>
    </source>
</evidence>
<dbReference type="PANTHER" id="PTHR30483:SF6">
    <property type="entry name" value="PERIPLASMIC BINDING PROTEIN OF ABC TRANSPORTER FOR NATURAL AMINO ACIDS"/>
    <property type="match status" value="1"/>
</dbReference>